<sequence>MCICINCRHINKCTTYTEIKKRHNVNNKNIVIEDIFLPYHNTIQVNIQFKQKERYIYLDWDLTECLSFVEQPGSWTIN</sequence>
<gene>
    <name evidence="1" type="primary">ycf34</name>
</gene>
<reference evidence="1" key="1">
    <citation type="journal article" date="2019" name="Mol. Phylogenet. Evol.">
        <title>Morphological evolution and classification of the red algal order Ceramiales inferred using plastid phylogenomics.</title>
        <authorList>
            <person name="Diaz-Tapia P."/>
            <person name="Pasella M.M."/>
            <person name="Verbruggen H."/>
            <person name="Maggs C.A."/>
        </authorList>
    </citation>
    <scope>NUCLEOTIDE SEQUENCE</scope>
    <source>
        <strain evidence="1">PD2933</strain>
    </source>
</reference>
<evidence type="ECO:0000313" key="1">
    <source>
        <dbReference type="EMBL" id="QCI04315.1"/>
    </source>
</evidence>
<dbReference type="AlphaFoldDB" id="A0A4D6WRZ4"/>
<geneLocation type="plastid" evidence="1"/>
<reference evidence="1" key="2">
    <citation type="submission" date="2019-04" db="EMBL/GenBank/DDBJ databases">
        <authorList>
            <person name="Pasella M."/>
        </authorList>
    </citation>
    <scope>NUCLEOTIDE SEQUENCE</scope>
    <source>
        <strain evidence="1">PD2933</strain>
    </source>
</reference>
<proteinExistence type="predicted"/>
<keyword evidence="1" id="KW-0934">Plastid</keyword>
<protein>
    <recommendedName>
        <fullName evidence="2">Ycf34</fullName>
    </recommendedName>
</protein>
<organism evidence="1">
    <name type="scientific">Anotrichium furcellatum</name>
    <dbReference type="NCBI Taxonomy" id="41999"/>
    <lineage>
        <taxon>Eukaryota</taxon>
        <taxon>Rhodophyta</taxon>
        <taxon>Florideophyceae</taxon>
        <taxon>Rhodymeniophycidae</taxon>
        <taxon>Ceramiales</taxon>
        <taxon>Ceramiaceae</taxon>
        <taxon>Anotrichium</taxon>
    </lineage>
</organism>
<dbReference type="EMBL" id="MK814609">
    <property type="protein sequence ID" value="QCI04315.1"/>
    <property type="molecule type" value="Genomic_DNA"/>
</dbReference>
<name>A0A4D6WRZ4_9FLOR</name>
<dbReference type="InterPro" id="IPR019656">
    <property type="entry name" value="Uncharacterised_Ycf34"/>
</dbReference>
<evidence type="ECO:0008006" key="2">
    <source>
        <dbReference type="Google" id="ProtNLM"/>
    </source>
</evidence>
<accession>A0A4D6WRZ4</accession>
<dbReference type="Pfam" id="PF10718">
    <property type="entry name" value="Ycf34"/>
    <property type="match status" value="1"/>
</dbReference>